<name>A0A1A3N2M4_MYCAS</name>
<evidence type="ECO:0000259" key="4">
    <source>
        <dbReference type="Pfam" id="PF18878"/>
    </source>
</evidence>
<dbReference type="SUPFAM" id="SSF140459">
    <property type="entry name" value="PE/PPE dimer-like"/>
    <property type="match status" value="1"/>
</dbReference>
<dbReference type="Pfam" id="PF18878">
    <property type="entry name" value="PPE-PPW"/>
    <property type="match status" value="1"/>
</dbReference>
<evidence type="ECO:0000256" key="1">
    <source>
        <dbReference type="ARBA" id="ARBA00010652"/>
    </source>
</evidence>
<dbReference type="InterPro" id="IPR038332">
    <property type="entry name" value="PPE_sf"/>
</dbReference>
<dbReference type="Pfam" id="PF00823">
    <property type="entry name" value="PPE"/>
    <property type="match status" value="1"/>
</dbReference>
<comment type="caution">
    <text evidence="5">The sequence shown here is derived from an EMBL/GenBank/DDBJ whole genome shotgun (WGS) entry which is preliminary data.</text>
</comment>
<evidence type="ECO:0000313" key="5">
    <source>
        <dbReference type="EMBL" id="OBK15299.1"/>
    </source>
</evidence>
<feature type="domain" description="PPE-PPW subfamily C-terminal" evidence="4">
    <location>
        <begin position="505"/>
        <end position="551"/>
    </location>
</feature>
<proteinExistence type="inferred from homology"/>
<dbReference type="AlphaFoldDB" id="A0A1A3N2M4"/>
<dbReference type="InterPro" id="IPR000030">
    <property type="entry name" value="PPE_dom"/>
</dbReference>
<protein>
    <recommendedName>
        <fullName evidence="7">PPE family domain-containing protein</fullName>
    </recommendedName>
</protein>
<dbReference type="PANTHER" id="PTHR46766:SF1">
    <property type="entry name" value="GLUTAMINE-RICH PROTEIN 2"/>
    <property type="match status" value="1"/>
</dbReference>
<dbReference type="Gene3D" id="1.20.1260.20">
    <property type="entry name" value="PPE superfamily"/>
    <property type="match status" value="1"/>
</dbReference>
<accession>A0A1A3N2M4</accession>
<dbReference type="PANTHER" id="PTHR46766">
    <property type="entry name" value="GLUTAMINE-RICH PROTEIN 2"/>
    <property type="match status" value="1"/>
</dbReference>
<comment type="similarity">
    <text evidence="1">Belongs to the mycobacterial PPE family.</text>
</comment>
<feature type="region of interest" description="Disordered" evidence="2">
    <location>
        <begin position="415"/>
        <end position="442"/>
    </location>
</feature>
<evidence type="ECO:0000313" key="6">
    <source>
        <dbReference type="Proteomes" id="UP000093629"/>
    </source>
</evidence>
<feature type="compositionally biased region" description="Low complexity" evidence="2">
    <location>
        <begin position="391"/>
        <end position="400"/>
    </location>
</feature>
<feature type="domain" description="PPE" evidence="3">
    <location>
        <begin position="3"/>
        <end position="165"/>
    </location>
</feature>
<dbReference type="RefSeq" id="WP_065159049.1">
    <property type="nucleotide sequence ID" value="NZ_LZLQ01000086.1"/>
</dbReference>
<organism evidence="5 6">
    <name type="scientific">Mycobacterium asiaticum</name>
    <dbReference type="NCBI Taxonomy" id="1790"/>
    <lineage>
        <taxon>Bacteria</taxon>
        <taxon>Bacillati</taxon>
        <taxon>Actinomycetota</taxon>
        <taxon>Actinomycetes</taxon>
        <taxon>Mycobacteriales</taxon>
        <taxon>Mycobacteriaceae</taxon>
        <taxon>Mycobacterium</taxon>
    </lineage>
</organism>
<keyword evidence="6" id="KW-1185">Reference proteome</keyword>
<gene>
    <name evidence="5" type="ORF">A5636_05750</name>
</gene>
<sequence length="552" mass="55436">MIWMASPPEVHSALLSQGPGPGSLLAAAAAWETLSNEYAATAAAISNLVAATGPSSWAGLGGESWAAAQAPYIAWLLEVSAADAAAATQHQNAAAAYCAALATMPTLAELTANHATHAALVATNFFGINTVPIALNEADYVRMWIQAATTMTTYHAAATAAVASTPSSSAAPPIMRSAGSAASLDPGRAMINAIAPILERFGIDGLIRNPLVSNPLTELISDFLEIFGIYWDSGAGTLNGVGYESYADATQPMWYLARGLELIGDTMQMSQNPTQAIQYFLALSLLDWPTHVAQLGTAITQSPLLLAAAGGAMLMPAGTASGFAGAAGLAGPPAAADTPTQLPAAASADWPAAGTGSPTTSFTSASTPAPAPAPAASTAPAGAGGPPPTPSATGPGFTPPYVVGPPGVGFGSGMGAGASASAKKKAPKPDSAAVATESKGALRRRARLRQHKRTPQRGYSDEFLAADVDVEVEVLAADVEGDVEVLAEDVGGDVEAQVEVEPVFTASDQGAGPQGYAGTLPKNAAPAVGLTRLAGDDFGSGPATPMVPSTWR</sequence>
<dbReference type="InterPro" id="IPR043641">
    <property type="entry name" value="PPE-PPW_C"/>
</dbReference>
<dbReference type="EMBL" id="LZLQ01000086">
    <property type="protein sequence ID" value="OBK15299.1"/>
    <property type="molecule type" value="Genomic_DNA"/>
</dbReference>
<feature type="compositionally biased region" description="Low complexity" evidence="2">
    <location>
        <begin position="344"/>
        <end position="381"/>
    </location>
</feature>
<evidence type="ECO:0000259" key="3">
    <source>
        <dbReference type="Pfam" id="PF00823"/>
    </source>
</evidence>
<evidence type="ECO:0008006" key="7">
    <source>
        <dbReference type="Google" id="ProtNLM"/>
    </source>
</evidence>
<evidence type="ECO:0000256" key="2">
    <source>
        <dbReference type="SAM" id="MobiDB-lite"/>
    </source>
</evidence>
<feature type="region of interest" description="Disordered" evidence="2">
    <location>
        <begin position="330"/>
        <end position="400"/>
    </location>
</feature>
<dbReference type="Proteomes" id="UP000093629">
    <property type="component" value="Unassembled WGS sequence"/>
</dbReference>
<dbReference type="GO" id="GO:0052572">
    <property type="term" value="P:response to host immune response"/>
    <property type="evidence" value="ECO:0007669"/>
    <property type="project" value="TreeGrafter"/>
</dbReference>
<reference evidence="6" key="1">
    <citation type="submission" date="2016-06" db="EMBL/GenBank/DDBJ databases">
        <authorList>
            <person name="Sutton G."/>
            <person name="Brinkac L."/>
            <person name="Sanka R."/>
            <person name="Adams M."/>
            <person name="Lau E."/>
            <person name="Garcia-Basteiro A."/>
            <person name="Lopez-Varela E."/>
            <person name="Palencia S."/>
        </authorList>
    </citation>
    <scope>NUCLEOTIDE SEQUENCE [LARGE SCALE GENOMIC DNA]</scope>
    <source>
        <strain evidence="6">1245139.5</strain>
    </source>
</reference>